<feature type="region of interest" description="Disordered" evidence="1">
    <location>
        <begin position="889"/>
        <end position="915"/>
    </location>
</feature>
<feature type="compositionally biased region" description="Basic residues" evidence="1">
    <location>
        <begin position="10"/>
        <end position="21"/>
    </location>
</feature>
<feature type="compositionally biased region" description="Polar residues" evidence="1">
    <location>
        <begin position="260"/>
        <end position="274"/>
    </location>
</feature>
<feature type="compositionally biased region" description="Polar residues" evidence="1">
    <location>
        <begin position="904"/>
        <end position="915"/>
    </location>
</feature>
<dbReference type="GO" id="GO:0051660">
    <property type="term" value="P:establishment of centrosome localization"/>
    <property type="evidence" value="ECO:0007669"/>
    <property type="project" value="TreeGrafter"/>
</dbReference>
<dbReference type="GO" id="GO:0030010">
    <property type="term" value="P:establishment of cell polarity"/>
    <property type="evidence" value="ECO:0007669"/>
    <property type="project" value="TreeGrafter"/>
</dbReference>
<dbReference type="GO" id="GO:0005912">
    <property type="term" value="C:adherens junction"/>
    <property type="evidence" value="ECO:0007669"/>
    <property type="project" value="TreeGrafter"/>
</dbReference>
<proteinExistence type="predicted"/>
<dbReference type="InterPro" id="IPR036034">
    <property type="entry name" value="PDZ_sf"/>
</dbReference>
<protein>
    <submittedName>
        <fullName evidence="3">PDZ domain-containing protein</fullName>
    </submittedName>
</protein>
<sequence length="915" mass="98566">MVTLVVAPGPHHHQHHHRQNQQHHQEQPHHRSSVSFQTTSQAASSHEGQGDGVDQRKHEGDKEDPLKYFAVDPHLVKLHTFEIPISGTSNNETAINVDRKEANRSSSIPPSLLASAFTLGVSVRVRPLTSDDCSPALLEESVRAVAETSAKKGNNAIAQDDCIKNGVFVRTVIPGGAAHKDGRLRVEDRLLAIDNRPLSCLSSPDALHLLKTSISRITADREPFIRLLVSRKSRGLDVSDAPPPLQPPTANAFQRRLGGVNSSPNLKRSEGANSGSLDSLLADAANRMNSFVVLADVHQTAQDATVTSELASRLAASTSGGVVQHPTDFNKHQKNISGAKQLAAQPNAVRKYSSLEVLAGPTSLLLPEASTALNSKEFPEITTNADQKQSASVKAPPATLPSPAFLVASSGVQPGQIYRCDSQGTVHTSTDSDSTTLNNLSGKAGFDVQLSDSSGYDVLAFGPSLTHEADNVGGAASEPEVLPSLWQSGRRRHRRYSRRRARNHRTVVVVKQPKIDLDKMVIVPFEKTEVSAGLQESVAVQTSPPGENEKVAEPGDHRKKHQTGLGSVFWKRTKASGDERGGTSNVKQPSDHRTKRHHPSESALKKLLRFVKPSGRSHSECSAPAARIFSGRTLDRGTVAYTSTHHPSLCLSSRPPLRSSLASPVTIFVAHRSHRPPRPPLQLNTAAADSPQLLVHRAWNASDAILRNASSSPMQAHTTNQTPPSALALDSSTQVTPADEGNYVSLGRRQNYAELSFMQTSVPHQQQPPPPRLVPGSADSTLAHIPPPMAALSLTKLKSVLSSCPPQALEKQEAEGQCTLITSGKSKYTINQLYDMDLSCCSTAYESVVDMRTGKALESNDPATSKTSRKVYEDAEALYRHLSHVKIFDEGQSAPHPAPPEPSDSINSATHPDAI</sequence>
<dbReference type="GO" id="GO:0043296">
    <property type="term" value="C:apical junction complex"/>
    <property type="evidence" value="ECO:0007669"/>
    <property type="project" value="TreeGrafter"/>
</dbReference>
<dbReference type="GO" id="GO:0035091">
    <property type="term" value="F:phosphatidylinositol binding"/>
    <property type="evidence" value="ECO:0007669"/>
    <property type="project" value="TreeGrafter"/>
</dbReference>
<evidence type="ECO:0000256" key="1">
    <source>
        <dbReference type="SAM" id="MobiDB-lite"/>
    </source>
</evidence>
<feature type="compositionally biased region" description="Basic and acidic residues" evidence="1">
    <location>
        <begin position="547"/>
        <end position="556"/>
    </location>
</feature>
<dbReference type="PANTHER" id="PTHR16484:SF17">
    <property type="entry name" value="BAZOOKA, ISOFORM B"/>
    <property type="match status" value="1"/>
</dbReference>
<dbReference type="Pfam" id="PF00595">
    <property type="entry name" value="PDZ"/>
    <property type="match status" value="1"/>
</dbReference>
<dbReference type="AlphaFoldDB" id="A0A5K3F907"/>
<dbReference type="GO" id="GO:0045197">
    <property type="term" value="P:establishment or maintenance of epithelial cell apical/basal polarity"/>
    <property type="evidence" value="ECO:0007669"/>
    <property type="project" value="TreeGrafter"/>
</dbReference>
<dbReference type="GO" id="GO:0008104">
    <property type="term" value="P:intracellular protein localization"/>
    <property type="evidence" value="ECO:0007669"/>
    <property type="project" value="TreeGrafter"/>
</dbReference>
<name>A0A5K3F907_MESCO</name>
<dbReference type="GO" id="GO:0005938">
    <property type="term" value="C:cell cortex"/>
    <property type="evidence" value="ECO:0007669"/>
    <property type="project" value="TreeGrafter"/>
</dbReference>
<feature type="region of interest" description="Disordered" evidence="1">
    <location>
        <begin position="536"/>
        <end position="602"/>
    </location>
</feature>
<organism evidence="3">
    <name type="scientific">Mesocestoides corti</name>
    <name type="common">Flatworm</name>
    <dbReference type="NCBI Taxonomy" id="53468"/>
    <lineage>
        <taxon>Eukaryota</taxon>
        <taxon>Metazoa</taxon>
        <taxon>Spiralia</taxon>
        <taxon>Lophotrochozoa</taxon>
        <taxon>Platyhelminthes</taxon>
        <taxon>Cestoda</taxon>
        <taxon>Eucestoda</taxon>
        <taxon>Cyclophyllidea</taxon>
        <taxon>Mesocestoididae</taxon>
        <taxon>Mesocestoides</taxon>
    </lineage>
</organism>
<accession>A0A5K3F907</accession>
<feature type="domain" description="PDZ" evidence="2">
    <location>
        <begin position="166"/>
        <end position="218"/>
    </location>
</feature>
<dbReference type="GO" id="GO:0007155">
    <property type="term" value="P:cell adhesion"/>
    <property type="evidence" value="ECO:0007669"/>
    <property type="project" value="TreeGrafter"/>
</dbReference>
<dbReference type="Gene3D" id="2.30.42.10">
    <property type="match status" value="1"/>
</dbReference>
<dbReference type="GO" id="GO:0016324">
    <property type="term" value="C:apical plasma membrane"/>
    <property type="evidence" value="ECO:0007669"/>
    <property type="project" value="TreeGrafter"/>
</dbReference>
<feature type="compositionally biased region" description="Polar residues" evidence="1">
    <location>
        <begin position="33"/>
        <end position="47"/>
    </location>
</feature>
<dbReference type="PROSITE" id="PS50106">
    <property type="entry name" value="PDZ"/>
    <property type="match status" value="1"/>
</dbReference>
<dbReference type="PANTHER" id="PTHR16484">
    <property type="entry name" value="PARTITIONING DEFECTIVE 3 RELATED"/>
    <property type="match status" value="1"/>
</dbReference>
<evidence type="ECO:0000259" key="2">
    <source>
        <dbReference type="PROSITE" id="PS50106"/>
    </source>
</evidence>
<reference evidence="3" key="1">
    <citation type="submission" date="2019-11" db="UniProtKB">
        <authorList>
            <consortium name="WormBaseParasite"/>
        </authorList>
    </citation>
    <scope>IDENTIFICATION</scope>
</reference>
<dbReference type="GO" id="GO:0000226">
    <property type="term" value="P:microtubule cytoskeleton organization"/>
    <property type="evidence" value="ECO:0007669"/>
    <property type="project" value="TreeGrafter"/>
</dbReference>
<dbReference type="InterPro" id="IPR052213">
    <property type="entry name" value="PAR3"/>
</dbReference>
<dbReference type="SMART" id="SM00228">
    <property type="entry name" value="PDZ"/>
    <property type="match status" value="1"/>
</dbReference>
<dbReference type="SUPFAM" id="SSF50156">
    <property type="entry name" value="PDZ domain-like"/>
    <property type="match status" value="1"/>
</dbReference>
<feature type="region of interest" description="Disordered" evidence="1">
    <location>
        <begin position="1"/>
        <end position="61"/>
    </location>
</feature>
<evidence type="ECO:0000313" key="3">
    <source>
        <dbReference type="WBParaSite" id="MCU_005917-RC"/>
    </source>
</evidence>
<dbReference type="WBParaSite" id="MCU_005917-RC">
    <property type="protein sequence ID" value="MCU_005917-RC"/>
    <property type="gene ID" value="MCU_005917"/>
</dbReference>
<feature type="region of interest" description="Disordered" evidence="1">
    <location>
        <begin position="235"/>
        <end position="274"/>
    </location>
</feature>
<dbReference type="InterPro" id="IPR001478">
    <property type="entry name" value="PDZ"/>
</dbReference>